<evidence type="ECO:0000313" key="3">
    <source>
        <dbReference type="EMBL" id="KAF9324185.1"/>
    </source>
</evidence>
<feature type="domain" description="Integrator complex subunit 7 N-terminal" evidence="2">
    <location>
        <begin position="141"/>
        <end position="424"/>
    </location>
</feature>
<feature type="domain" description="Integrator complex subunit 7 N-terminal" evidence="2">
    <location>
        <begin position="24"/>
        <end position="139"/>
    </location>
</feature>
<reference evidence="3" key="1">
    <citation type="journal article" date="2020" name="Fungal Divers.">
        <title>Resolving the Mortierellaceae phylogeny through synthesis of multi-gene phylogenetics and phylogenomics.</title>
        <authorList>
            <person name="Vandepol N."/>
            <person name="Liber J."/>
            <person name="Desiro A."/>
            <person name="Na H."/>
            <person name="Kennedy M."/>
            <person name="Barry K."/>
            <person name="Grigoriev I.V."/>
            <person name="Miller A.N."/>
            <person name="O'Donnell K."/>
            <person name="Stajich J.E."/>
            <person name="Bonito G."/>
        </authorList>
    </citation>
    <scope>NUCLEOTIDE SEQUENCE</scope>
    <source>
        <strain evidence="3">NVP1</strain>
    </source>
</reference>
<proteinExistence type="inferred from homology"/>
<dbReference type="EMBL" id="JAAAUY010001135">
    <property type="protein sequence ID" value="KAF9324185.1"/>
    <property type="molecule type" value="Genomic_DNA"/>
</dbReference>
<evidence type="ECO:0000313" key="4">
    <source>
        <dbReference type="Proteomes" id="UP000696485"/>
    </source>
</evidence>
<protein>
    <recommendedName>
        <fullName evidence="2">Integrator complex subunit 7 N-terminal domain-containing protein</fullName>
    </recommendedName>
</protein>
<dbReference type="InterPro" id="IPR056516">
    <property type="entry name" value="INTS7_N"/>
</dbReference>
<dbReference type="Pfam" id="PF24436">
    <property type="entry name" value="INTS7_N"/>
    <property type="match status" value="2"/>
</dbReference>
<dbReference type="PANTHER" id="PTHR13322">
    <property type="entry name" value="C1ORF73 PROTEIN"/>
    <property type="match status" value="1"/>
</dbReference>
<dbReference type="Proteomes" id="UP000696485">
    <property type="component" value="Unassembled WGS sequence"/>
</dbReference>
<comment type="caution">
    <text evidence="3">The sequence shown here is derived from an EMBL/GenBank/DDBJ whole genome shotgun (WGS) entry which is preliminary data.</text>
</comment>
<dbReference type="GO" id="GO:0032039">
    <property type="term" value="C:integrator complex"/>
    <property type="evidence" value="ECO:0007669"/>
    <property type="project" value="InterPro"/>
</dbReference>
<dbReference type="AlphaFoldDB" id="A0A9P5VHH8"/>
<dbReference type="SUPFAM" id="SSF48371">
    <property type="entry name" value="ARM repeat"/>
    <property type="match status" value="1"/>
</dbReference>
<organism evidence="3 4">
    <name type="scientific">Podila minutissima</name>
    <dbReference type="NCBI Taxonomy" id="64525"/>
    <lineage>
        <taxon>Eukaryota</taxon>
        <taxon>Fungi</taxon>
        <taxon>Fungi incertae sedis</taxon>
        <taxon>Mucoromycota</taxon>
        <taxon>Mortierellomycotina</taxon>
        <taxon>Mortierellomycetes</taxon>
        <taxon>Mortierellales</taxon>
        <taxon>Mortierellaceae</taxon>
        <taxon>Podila</taxon>
    </lineage>
</organism>
<evidence type="ECO:0000256" key="1">
    <source>
        <dbReference type="ARBA" id="ARBA00008565"/>
    </source>
</evidence>
<sequence>MVAAMSNQGAIRSSAMSDEGFKRLMEIETKYRTHRSADQLHAIALFPKLFDDFPVPVIINAAILKLADYYRNSNNIQRHAILQVVKKSEPHLKKLLNVEETIKRISPTLHSNDPLARALTLRVFGCMATIVYDRTDVYHIGKLAFMVRDSKTPLPLRRRLIRIFGHMFEDITLARLARKTCLDILDLNQDGEYTVAILRTLTRLASHSLVDVQQQIELLLQNTRSHPSSDTQRVSLTCLGSLAQKGIEFHPHQIKAIFELGVESNNEKTVLRCMVTLGRIFRLTSGVLSSILLLDSDRETAAEFIQMTIQILKESNSRLVHLECYSLLSVILPGYKNYSSTSEDATYLEAVKYMTKSMELFLVWIWSSMTASLSLSTKSVESPRDEEAAQGRVVLEILLTITLQQGSSLEAQEAVDSLFKTLLDWIETYEDPYIQSPT</sequence>
<dbReference type="InterPro" id="IPR033060">
    <property type="entry name" value="INTS7"/>
</dbReference>
<keyword evidence="4" id="KW-1185">Reference proteome</keyword>
<dbReference type="InterPro" id="IPR011989">
    <property type="entry name" value="ARM-like"/>
</dbReference>
<name>A0A9P5VHH8_9FUNG</name>
<dbReference type="PANTHER" id="PTHR13322:SF2">
    <property type="entry name" value="INTEGRATOR COMPLEX SUBUNIT 7"/>
    <property type="match status" value="1"/>
</dbReference>
<evidence type="ECO:0000259" key="2">
    <source>
        <dbReference type="Pfam" id="PF24436"/>
    </source>
</evidence>
<dbReference type="GO" id="GO:0034472">
    <property type="term" value="P:snRNA 3'-end processing"/>
    <property type="evidence" value="ECO:0007669"/>
    <property type="project" value="TreeGrafter"/>
</dbReference>
<dbReference type="Gene3D" id="1.25.10.10">
    <property type="entry name" value="Leucine-rich Repeat Variant"/>
    <property type="match status" value="1"/>
</dbReference>
<accession>A0A9P5VHH8</accession>
<gene>
    <name evidence="3" type="ORF">BG006_000783</name>
</gene>
<dbReference type="InterPro" id="IPR016024">
    <property type="entry name" value="ARM-type_fold"/>
</dbReference>
<comment type="similarity">
    <text evidence="1">Belongs to the Integrator subunit 7 family.</text>
</comment>